<dbReference type="Proteomes" id="UP000030699">
    <property type="component" value="Unassembled WGS sequence"/>
</dbReference>
<organism evidence="1 2">
    <name type="scientific">Plasmodium falciparum MaliPS096_E11</name>
    <dbReference type="NCBI Taxonomy" id="1036727"/>
    <lineage>
        <taxon>Eukaryota</taxon>
        <taxon>Sar</taxon>
        <taxon>Alveolata</taxon>
        <taxon>Apicomplexa</taxon>
        <taxon>Aconoidasida</taxon>
        <taxon>Haemosporida</taxon>
        <taxon>Plasmodiidae</taxon>
        <taxon>Plasmodium</taxon>
        <taxon>Plasmodium (Laverania)</taxon>
    </lineage>
</organism>
<dbReference type="EMBL" id="KI925605">
    <property type="protein sequence ID" value="ETW47510.1"/>
    <property type="molecule type" value="Genomic_DNA"/>
</dbReference>
<proteinExistence type="predicted"/>
<name>A0A024WLE9_PLAFA</name>
<gene>
    <name evidence="1" type="ORF">PFMALIP_04373</name>
</gene>
<protein>
    <submittedName>
        <fullName evidence="1">Uncharacterized protein</fullName>
    </submittedName>
</protein>
<dbReference type="AlphaFoldDB" id="A0A024WLE9"/>
<accession>A0A024WLE9</accession>
<reference evidence="1 2" key="2">
    <citation type="submission" date="2013-02" db="EMBL/GenBank/DDBJ databases">
        <title>The Genome Sequence of Plasmodium falciparum MaliPS096_E11.</title>
        <authorList>
            <consortium name="The Broad Institute Genome Sequencing Platform"/>
            <consortium name="The Broad Institute Genome Sequencing Center for Infectious Disease"/>
            <person name="Neafsey D."/>
            <person name="Cheeseman I."/>
            <person name="Volkman S."/>
            <person name="Adams J."/>
            <person name="Walker B."/>
            <person name="Young S.K."/>
            <person name="Zeng Q."/>
            <person name="Gargeya S."/>
            <person name="Fitzgerald M."/>
            <person name="Haas B."/>
            <person name="Abouelleil A."/>
            <person name="Alvarado L."/>
            <person name="Arachchi H.M."/>
            <person name="Berlin A.M."/>
            <person name="Chapman S.B."/>
            <person name="Dewar J."/>
            <person name="Goldberg J."/>
            <person name="Griggs A."/>
            <person name="Gujja S."/>
            <person name="Hansen M."/>
            <person name="Howarth C."/>
            <person name="Imamovic A."/>
            <person name="Larimer J."/>
            <person name="McCowan C."/>
            <person name="Murphy C."/>
            <person name="Neiman D."/>
            <person name="Pearson M."/>
            <person name="Priest M."/>
            <person name="Roberts A."/>
            <person name="Saif S."/>
            <person name="Shea T."/>
            <person name="Sisk P."/>
            <person name="Sykes S."/>
            <person name="Wortman J."/>
            <person name="Nusbaum C."/>
            <person name="Birren B."/>
        </authorList>
    </citation>
    <scope>NUCLEOTIDE SEQUENCE [LARGE SCALE GENOMIC DNA]</scope>
    <source>
        <strain evidence="1 2">MaliPS096_E11</strain>
    </source>
</reference>
<reference evidence="1 2" key="1">
    <citation type="submission" date="2013-02" db="EMBL/GenBank/DDBJ databases">
        <title>The Genome Annotation of Plasmodium falciparum MaliPS096_E11.</title>
        <authorList>
            <consortium name="The Broad Institute Genome Sequencing Platform"/>
            <consortium name="The Broad Institute Genome Sequencing Center for Infectious Disease"/>
            <person name="Neafsey D."/>
            <person name="Hoffman S."/>
            <person name="Volkman S."/>
            <person name="Rosenthal P."/>
            <person name="Walker B."/>
            <person name="Young S.K."/>
            <person name="Zeng Q."/>
            <person name="Gargeya S."/>
            <person name="Fitzgerald M."/>
            <person name="Haas B."/>
            <person name="Abouelleil A."/>
            <person name="Allen A.W."/>
            <person name="Alvarado L."/>
            <person name="Arachchi H.M."/>
            <person name="Berlin A.M."/>
            <person name="Chapman S.B."/>
            <person name="Gainer-Dewar J."/>
            <person name="Goldberg J."/>
            <person name="Griggs A."/>
            <person name="Gujja S."/>
            <person name="Hansen M."/>
            <person name="Howarth C."/>
            <person name="Imamovic A."/>
            <person name="Ireland A."/>
            <person name="Larimer J."/>
            <person name="McCowan C."/>
            <person name="Murphy C."/>
            <person name="Pearson M."/>
            <person name="Poon T.W."/>
            <person name="Priest M."/>
            <person name="Roberts A."/>
            <person name="Saif S."/>
            <person name="Shea T."/>
            <person name="Sisk P."/>
            <person name="Sykes S."/>
            <person name="Wortman J."/>
            <person name="Nusbaum C."/>
            <person name="Birren B."/>
        </authorList>
    </citation>
    <scope>NUCLEOTIDE SEQUENCE [LARGE SCALE GENOMIC DNA]</scope>
    <source>
        <strain evidence="1 2">MaliPS096_E11</strain>
    </source>
</reference>
<evidence type="ECO:0000313" key="2">
    <source>
        <dbReference type="Proteomes" id="UP000030699"/>
    </source>
</evidence>
<evidence type="ECO:0000313" key="1">
    <source>
        <dbReference type="EMBL" id="ETW47510.1"/>
    </source>
</evidence>
<sequence length="148" mass="17819">MMMSQSNKKKITQIHNEKKRKEKNIYMYNKKNVHSQGGNNSNRDVESLIEILKYSSDSMDYTNKEYDDAKMCDDNFYDDTKLCDHNFYGDTKLCDDNFYDDTNLCDHNFYGDTKFCDDNFYDDTKLCDDNFYNKYYSRSNIPFRKKKP</sequence>